<dbReference type="GO" id="GO:0022857">
    <property type="term" value="F:transmembrane transporter activity"/>
    <property type="evidence" value="ECO:0007669"/>
    <property type="project" value="InterPro"/>
</dbReference>
<proteinExistence type="predicted"/>
<feature type="transmembrane region" description="Helical" evidence="6">
    <location>
        <begin position="173"/>
        <end position="191"/>
    </location>
</feature>
<name>A0A158DXE2_9BURK</name>
<reference evidence="9" key="1">
    <citation type="submission" date="2016-01" db="EMBL/GenBank/DDBJ databases">
        <authorList>
            <person name="Peeters Charlotte."/>
        </authorList>
    </citation>
    <scope>NUCLEOTIDE SEQUENCE [LARGE SCALE GENOMIC DNA]</scope>
</reference>
<feature type="transmembrane region" description="Helical" evidence="6">
    <location>
        <begin position="54"/>
        <end position="75"/>
    </location>
</feature>
<feature type="transmembrane region" description="Helical" evidence="6">
    <location>
        <begin position="391"/>
        <end position="412"/>
    </location>
</feature>
<feature type="transmembrane region" description="Helical" evidence="6">
    <location>
        <begin position="328"/>
        <end position="350"/>
    </location>
</feature>
<dbReference type="Pfam" id="PF07690">
    <property type="entry name" value="MFS_1"/>
    <property type="match status" value="1"/>
</dbReference>
<evidence type="ECO:0000256" key="2">
    <source>
        <dbReference type="ARBA" id="ARBA00022692"/>
    </source>
</evidence>
<evidence type="ECO:0000313" key="9">
    <source>
        <dbReference type="Proteomes" id="UP000054624"/>
    </source>
</evidence>
<keyword evidence="3 6" id="KW-1133">Transmembrane helix</keyword>
<evidence type="ECO:0000313" key="8">
    <source>
        <dbReference type="EMBL" id="SAK98876.1"/>
    </source>
</evidence>
<dbReference type="SUPFAM" id="SSF103473">
    <property type="entry name" value="MFS general substrate transporter"/>
    <property type="match status" value="1"/>
</dbReference>
<feature type="transmembrane region" description="Helical" evidence="6">
    <location>
        <begin position="267"/>
        <end position="292"/>
    </location>
</feature>
<evidence type="ECO:0000256" key="5">
    <source>
        <dbReference type="SAM" id="MobiDB-lite"/>
    </source>
</evidence>
<feature type="transmembrane region" description="Helical" evidence="6">
    <location>
        <begin position="234"/>
        <end position="255"/>
    </location>
</feature>
<dbReference type="InterPro" id="IPR020846">
    <property type="entry name" value="MFS_dom"/>
</dbReference>
<organism evidence="8 9">
    <name type="scientific">Caballeronia temeraria</name>
    <dbReference type="NCBI Taxonomy" id="1777137"/>
    <lineage>
        <taxon>Bacteria</taxon>
        <taxon>Pseudomonadati</taxon>
        <taxon>Pseudomonadota</taxon>
        <taxon>Betaproteobacteria</taxon>
        <taxon>Burkholderiales</taxon>
        <taxon>Burkholderiaceae</taxon>
        <taxon>Caballeronia</taxon>
    </lineage>
</organism>
<evidence type="ECO:0000256" key="1">
    <source>
        <dbReference type="ARBA" id="ARBA00004141"/>
    </source>
</evidence>
<sequence>MISQPMRAPRTHVQKAVLALLCAMSFILYLDRVNLAAAAGPIKTELGLSNTTLGVAFSAFGYTYAIFQIIGGWLADRAGARRTLFVCGSIWVVATVATGMVGGLASLCAARLLLGIGEGAALPAQARAIANWFQMKDRGFVQGITHSSSRLGNAVAPTLIALLATLYSWRLSFVIVGALTAVWIVAWVWYYRDDPREHRGINEAELALLPSADPAQARAATPWRQILGRMSPTIFVYFCQVWSNTLFFSWVPLFFLHGYGLNLKESAIFASGVFLAGVVGDVTGGFLSDLVLKRTGSLRKARQGVIAFSLIGALGFMIPVMLSRDLTVATTCLSGAFFMLELTVGPIWAVPMDIAPPHAGTASGMLNTGAALATIISPVVFGVVVDATGNWSLPFVGSLLFLLLGALMTLKIHPDRTIDQMRPRDEAGSDAGAAVGRST</sequence>
<dbReference type="InterPro" id="IPR011701">
    <property type="entry name" value="MFS"/>
</dbReference>
<feature type="region of interest" description="Disordered" evidence="5">
    <location>
        <begin position="420"/>
        <end position="439"/>
    </location>
</feature>
<dbReference type="AlphaFoldDB" id="A0A158DXE2"/>
<dbReference type="PANTHER" id="PTHR11662">
    <property type="entry name" value="SOLUTE CARRIER FAMILY 17"/>
    <property type="match status" value="1"/>
</dbReference>
<dbReference type="GO" id="GO:0016020">
    <property type="term" value="C:membrane"/>
    <property type="evidence" value="ECO:0007669"/>
    <property type="project" value="UniProtKB-SubCell"/>
</dbReference>
<feature type="transmembrane region" description="Helical" evidence="6">
    <location>
        <begin position="362"/>
        <end position="385"/>
    </location>
</feature>
<dbReference type="InterPro" id="IPR050382">
    <property type="entry name" value="MFS_Na/Anion_cotransporter"/>
</dbReference>
<feature type="domain" description="Major facilitator superfamily (MFS) profile" evidence="7">
    <location>
        <begin position="17"/>
        <end position="417"/>
    </location>
</feature>
<keyword evidence="4 6" id="KW-0472">Membrane</keyword>
<evidence type="ECO:0000256" key="4">
    <source>
        <dbReference type="ARBA" id="ARBA00023136"/>
    </source>
</evidence>
<gene>
    <name evidence="8" type="ORF">AWB76_07605</name>
</gene>
<dbReference type="Proteomes" id="UP000054624">
    <property type="component" value="Unassembled WGS sequence"/>
</dbReference>
<comment type="subcellular location">
    <subcellularLocation>
        <location evidence="1">Membrane</location>
        <topology evidence="1">Multi-pass membrane protein</topology>
    </subcellularLocation>
</comment>
<feature type="transmembrane region" description="Helical" evidence="6">
    <location>
        <begin position="304"/>
        <end position="322"/>
    </location>
</feature>
<dbReference type="EMBL" id="FCOI02000058">
    <property type="protein sequence ID" value="SAK98876.1"/>
    <property type="molecule type" value="Genomic_DNA"/>
</dbReference>
<dbReference type="RefSeq" id="WP_244173677.1">
    <property type="nucleotide sequence ID" value="NZ_FCOI02000058.1"/>
</dbReference>
<dbReference type="PANTHER" id="PTHR11662:SF399">
    <property type="entry name" value="FI19708P1-RELATED"/>
    <property type="match status" value="1"/>
</dbReference>
<keyword evidence="9" id="KW-1185">Reference proteome</keyword>
<evidence type="ECO:0000259" key="7">
    <source>
        <dbReference type="PROSITE" id="PS50850"/>
    </source>
</evidence>
<evidence type="ECO:0000256" key="3">
    <source>
        <dbReference type="ARBA" id="ARBA00022989"/>
    </source>
</evidence>
<dbReference type="CDD" id="cd17319">
    <property type="entry name" value="MFS_ExuT_GudP_like"/>
    <property type="match status" value="1"/>
</dbReference>
<dbReference type="InterPro" id="IPR036259">
    <property type="entry name" value="MFS_trans_sf"/>
</dbReference>
<evidence type="ECO:0000256" key="6">
    <source>
        <dbReference type="SAM" id="Phobius"/>
    </source>
</evidence>
<feature type="transmembrane region" description="Helical" evidence="6">
    <location>
        <begin position="84"/>
        <end position="106"/>
    </location>
</feature>
<accession>A0A158DXE2</accession>
<dbReference type="PROSITE" id="PS50850">
    <property type="entry name" value="MFS"/>
    <property type="match status" value="1"/>
</dbReference>
<keyword evidence="2 6" id="KW-0812">Transmembrane</keyword>
<protein>
    <submittedName>
        <fullName evidence="8">Major facilitator transporter</fullName>
    </submittedName>
</protein>
<dbReference type="Gene3D" id="1.20.1250.20">
    <property type="entry name" value="MFS general substrate transporter like domains"/>
    <property type="match status" value="2"/>
</dbReference>